<dbReference type="GO" id="GO:0005829">
    <property type="term" value="C:cytosol"/>
    <property type="evidence" value="ECO:0007669"/>
    <property type="project" value="TreeGrafter"/>
</dbReference>
<evidence type="ECO:0000313" key="11">
    <source>
        <dbReference type="EMBL" id="RPA76047.1"/>
    </source>
</evidence>
<evidence type="ECO:0000256" key="4">
    <source>
        <dbReference type="ARBA" id="ARBA00022618"/>
    </source>
</evidence>
<dbReference type="GO" id="GO:0005874">
    <property type="term" value="C:microtubule"/>
    <property type="evidence" value="ECO:0007669"/>
    <property type="project" value="UniProtKB-KW"/>
</dbReference>
<accession>A0A3N4HRW8</accession>
<evidence type="ECO:0000256" key="1">
    <source>
        <dbReference type="ARBA" id="ARBA00004186"/>
    </source>
</evidence>
<keyword evidence="8" id="KW-0206">Cytoskeleton</keyword>
<evidence type="ECO:0000256" key="2">
    <source>
        <dbReference type="ARBA" id="ARBA00005479"/>
    </source>
</evidence>
<evidence type="ECO:0000256" key="5">
    <source>
        <dbReference type="ARBA" id="ARBA00022701"/>
    </source>
</evidence>
<evidence type="ECO:0000256" key="9">
    <source>
        <dbReference type="ARBA" id="ARBA00023306"/>
    </source>
</evidence>
<keyword evidence="12" id="KW-1185">Reference proteome</keyword>
<keyword evidence="6" id="KW-0498">Mitosis</keyword>
<dbReference type="InterPro" id="IPR026243">
    <property type="entry name" value="HAUS1"/>
</dbReference>
<feature type="coiled-coil region" evidence="10">
    <location>
        <begin position="161"/>
        <end position="293"/>
    </location>
</feature>
<comment type="similarity">
    <text evidence="2">Belongs to the HAUS1 family.</text>
</comment>
<keyword evidence="7 10" id="KW-0175">Coiled coil</keyword>
<dbReference type="GO" id="GO:0051225">
    <property type="term" value="P:spindle assembly"/>
    <property type="evidence" value="ECO:0007669"/>
    <property type="project" value="InterPro"/>
</dbReference>
<dbReference type="OrthoDB" id="5372507at2759"/>
<proteinExistence type="inferred from homology"/>
<dbReference type="GO" id="GO:0070652">
    <property type="term" value="C:HAUS complex"/>
    <property type="evidence" value="ECO:0007669"/>
    <property type="project" value="InterPro"/>
</dbReference>
<evidence type="ECO:0000256" key="7">
    <source>
        <dbReference type="ARBA" id="ARBA00023054"/>
    </source>
</evidence>
<keyword evidence="3" id="KW-0963">Cytoplasm</keyword>
<dbReference type="PANTHER" id="PTHR31570">
    <property type="entry name" value="HAUS AUGMIN-LIKE COMPLEX SUBUNIT 1"/>
    <property type="match status" value="1"/>
</dbReference>
<dbReference type="AlphaFoldDB" id="A0A3N4HRW8"/>
<comment type="subcellular location">
    <subcellularLocation>
        <location evidence="1">Cytoplasm</location>
        <location evidence="1">Cytoskeleton</location>
        <location evidence="1">Spindle</location>
    </subcellularLocation>
</comment>
<evidence type="ECO:0000256" key="10">
    <source>
        <dbReference type="SAM" id="Coils"/>
    </source>
</evidence>
<evidence type="ECO:0000313" key="12">
    <source>
        <dbReference type="Proteomes" id="UP000275078"/>
    </source>
</evidence>
<dbReference type="EMBL" id="ML119752">
    <property type="protein sequence ID" value="RPA76047.1"/>
    <property type="molecule type" value="Genomic_DNA"/>
</dbReference>
<evidence type="ECO:0000256" key="8">
    <source>
        <dbReference type="ARBA" id="ARBA00023212"/>
    </source>
</evidence>
<dbReference type="PANTHER" id="PTHR31570:SF1">
    <property type="entry name" value="HAUS AUGMIN-LIKE COMPLEX SUBUNIT 1"/>
    <property type="match status" value="1"/>
</dbReference>
<keyword evidence="9" id="KW-0131">Cell cycle</keyword>
<evidence type="ECO:0000256" key="3">
    <source>
        <dbReference type="ARBA" id="ARBA00022490"/>
    </source>
</evidence>
<dbReference type="GO" id="GO:0051301">
    <property type="term" value="P:cell division"/>
    <property type="evidence" value="ECO:0007669"/>
    <property type="project" value="UniProtKB-KW"/>
</dbReference>
<sequence>MDPLLDSWSPAVVFTPSQANKRNTDAKDWEYVDNWLARRFAPNTPPPFERNPQTLKTLLDLANANEKADEQARLARIARTEALKEAKAKLEETVLAEGNPLRILECCLSPEETQSLDALALVSVALGKSSGQRSEIYSGLSELKRNEASLHLQTMQLNKLIRDLQDDEASLKKSIAEIRESGKCKTPHDLPSHITEYERTTRQVRDKKAEYDLRIANLEKEWERSRGKEVRIPELIEEERQLEELKEEVLKMEAQAKGFQGLPTDKDLARLEVDRAQGELDELLRQRDELYAKMT</sequence>
<keyword evidence="5" id="KW-0493">Microtubule</keyword>
<dbReference type="Pfam" id="PF25762">
    <property type="entry name" value="HAUS1"/>
    <property type="match status" value="1"/>
</dbReference>
<keyword evidence="4" id="KW-0132">Cell division</keyword>
<dbReference type="Proteomes" id="UP000275078">
    <property type="component" value="Unassembled WGS sequence"/>
</dbReference>
<protein>
    <submittedName>
        <fullName evidence="11">Uncharacterized protein</fullName>
    </submittedName>
</protein>
<reference evidence="11 12" key="1">
    <citation type="journal article" date="2018" name="Nat. Ecol. Evol.">
        <title>Pezizomycetes genomes reveal the molecular basis of ectomycorrhizal truffle lifestyle.</title>
        <authorList>
            <person name="Murat C."/>
            <person name="Payen T."/>
            <person name="Noel B."/>
            <person name="Kuo A."/>
            <person name="Morin E."/>
            <person name="Chen J."/>
            <person name="Kohler A."/>
            <person name="Krizsan K."/>
            <person name="Balestrini R."/>
            <person name="Da Silva C."/>
            <person name="Montanini B."/>
            <person name="Hainaut M."/>
            <person name="Levati E."/>
            <person name="Barry K.W."/>
            <person name="Belfiori B."/>
            <person name="Cichocki N."/>
            <person name="Clum A."/>
            <person name="Dockter R.B."/>
            <person name="Fauchery L."/>
            <person name="Guy J."/>
            <person name="Iotti M."/>
            <person name="Le Tacon F."/>
            <person name="Lindquist E.A."/>
            <person name="Lipzen A."/>
            <person name="Malagnac F."/>
            <person name="Mello A."/>
            <person name="Molinier V."/>
            <person name="Miyauchi S."/>
            <person name="Poulain J."/>
            <person name="Riccioni C."/>
            <person name="Rubini A."/>
            <person name="Sitrit Y."/>
            <person name="Splivallo R."/>
            <person name="Traeger S."/>
            <person name="Wang M."/>
            <person name="Zifcakova L."/>
            <person name="Wipf D."/>
            <person name="Zambonelli A."/>
            <person name="Paolocci F."/>
            <person name="Nowrousian M."/>
            <person name="Ottonello S."/>
            <person name="Baldrian P."/>
            <person name="Spatafora J.W."/>
            <person name="Henrissat B."/>
            <person name="Nagy L.G."/>
            <person name="Aury J.M."/>
            <person name="Wincker P."/>
            <person name="Grigoriev I.V."/>
            <person name="Bonfante P."/>
            <person name="Martin F.M."/>
        </authorList>
    </citation>
    <scope>NUCLEOTIDE SEQUENCE [LARGE SCALE GENOMIC DNA]</scope>
    <source>
        <strain evidence="11 12">RN42</strain>
    </source>
</reference>
<dbReference type="GO" id="GO:0005819">
    <property type="term" value="C:spindle"/>
    <property type="evidence" value="ECO:0007669"/>
    <property type="project" value="UniProtKB-SubCell"/>
</dbReference>
<name>A0A3N4HRW8_ASCIM</name>
<gene>
    <name evidence="11" type="ORF">BJ508DRAFT_417769</name>
</gene>
<organism evidence="11 12">
    <name type="scientific">Ascobolus immersus RN42</name>
    <dbReference type="NCBI Taxonomy" id="1160509"/>
    <lineage>
        <taxon>Eukaryota</taxon>
        <taxon>Fungi</taxon>
        <taxon>Dikarya</taxon>
        <taxon>Ascomycota</taxon>
        <taxon>Pezizomycotina</taxon>
        <taxon>Pezizomycetes</taxon>
        <taxon>Pezizales</taxon>
        <taxon>Ascobolaceae</taxon>
        <taxon>Ascobolus</taxon>
    </lineage>
</organism>
<evidence type="ECO:0000256" key="6">
    <source>
        <dbReference type="ARBA" id="ARBA00022776"/>
    </source>
</evidence>